<gene>
    <name evidence="9" type="primary">Hypp67</name>
    <name evidence="9" type="ORF">BLAG_LOCUS183</name>
</gene>
<keyword evidence="1" id="KW-0479">Metal-binding</keyword>
<dbReference type="EMBL" id="OV696686">
    <property type="protein sequence ID" value="CAH1225748.1"/>
    <property type="molecule type" value="Genomic_DNA"/>
</dbReference>
<keyword evidence="3 6" id="KW-0863">Zinc-finger</keyword>
<keyword evidence="4" id="KW-0862">Zinc</keyword>
<keyword evidence="2" id="KW-0677">Repeat</keyword>
<proteinExistence type="predicted"/>
<evidence type="ECO:0000256" key="1">
    <source>
        <dbReference type="ARBA" id="ARBA00022723"/>
    </source>
</evidence>
<sequence>MEAGSGPSYDLDMPLAGQVKRGHEESAVETFKRRKKVDVTTPESTAVQQACESEDNKDIIDTKVVSNSKDKTATIMTCSFCSSTFPTKILLEAHRCREAVYFCKICSLESSRPRPHMPMPRSEAERHFCLHFHPSYFGTKDPAMPYCQMRFKCKLPEELQGKTSLLKYDEVHLLKDLYIGVFHDQSGEDGPYHCGLCGATFGEVGSRKWHVRGTHLDFKNRKCAGKGCENLSDSTNCHQDKLLRHMFRAHCELVKEPSVYLKCKFCTMQFRDRTDLEWHLYYHMEPAVNIGTPVEKQPEELTSKDGSMAKFRCTICSFESIDSIRVQLYTAVEAREHLAWHWIHHLPPEIRKTPNLLNFETDSDTIHRLYITPHASKAIVRCKFCDKEFPVGVVCKHLQSQHRDYVMKPYICMYPKCKHLQFIQKKDFFGHMFLQHVSVIKRKTFMFSPRVLREVRHVGKNRPGTGERRDDNFHFCDPRNVRCSNENKQPPPPDPPGLLAIFRAVPVETQPPCRTRPWWTRRATPVAGKPAGWLFALPTRG</sequence>
<dbReference type="InterPro" id="IPR013087">
    <property type="entry name" value="Znf_C2H2_type"/>
</dbReference>
<reference evidence="9" key="1">
    <citation type="submission" date="2022-01" db="EMBL/GenBank/DDBJ databases">
        <authorList>
            <person name="Braso-Vives M."/>
        </authorList>
    </citation>
    <scope>NUCLEOTIDE SEQUENCE</scope>
</reference>
<feature type="domain" description="C2H2-type" evidence="8">
    <location>
        <begin position="192"/>
        <end position="220"/>
    </location>
</feature>
<evidence type="ECO:0000313" key="10">
    <source>
        <dbReference type="Proteomes" id="UP000838412"/>
    </source>
</evidence>
<keyword evidence="5" id="KW-0539">Nucleus</keyword>
<dbReference type="PANTHER" id="PTHR24394">
    <property type="entry name" value="ZINC FINGER PROTEIN"/>
    <property type="match status" value="1"/>
</dbReference>
<dbReference type="PROSITE" id="PS00028">
    <property type="entry name" value="ZINC_FINGER_C2H2_1"/>
    <property type="match status" value="2"/>
</dbReference>
<dbReference type="GO" id="GO:0000981">
    <property type="term" value="F:DNA-binding transcription factor activity, RNA polymerase II-specific"/>
    <property type="evidence" value="ECO:0007669"/>
    <property type="project" value="TreeGrafter"/>
</dbReference>
<dbReference type="PANTHER" id="PTHR24394:SF44">
    <property type="entry name" value="ZINC FINGER PROTEIN 271-LIKE"/>
    <property type="match status" value="1"/>
</dbReference>
<dbReference type="OrthoDB" id="10023527at2759"/>
<accession>A0A8J9W1B8</accession>
<protein>
    <submittedName>
        <fullName evidence="9">Hypp67 protein</fullName>
    </submittedName>
</protein>
<feature type="region of interest" description="Disordered" evidence="7">
    <location>
        <begin position="1"/>
        <end position="39"/>
    </location>
</feature>
<dbReference type="GO" id="GO:0005634">
    <property type="term" value="C:nucleus"/>
    <property type="evidence" value="ECO:0007669"/>
    <property type="project" value="TreeGrafter"/>
</dbReference>
<evidence type="ECO:0000313" key="9">
    <source>
        <dbReference type="EMBL" id="CAH1225748.1"/>
    </source>
</evidence>
<dbReference type="SMART" id="SM00355">
    <property type="entry name" value="ZnF_C2H2"/>
    <property type="match status" value="6"/>
</dbReference>
<evidence type="ECO:0000256" key="2">
    <source>
        <dbReference type="ARBA" id="ARBA00022737"/>
    </source>
</evidence>
<evidence type="ECO:0000256" key="3">
    <source>
        <dbReference type="ARBA" id="ARBA00022771"/>
    </source>
</evidence>
<dbReference type="Proteomes" id="UP000838412">
    <property type="component" value="Chromosome 1"/>
</dbReference>
<evidence type="ECO:0000256" key="7">
    <source>
        <dbReference type="SAM" id="MobiDB-lite"/>
    </source>
</evidence>
<dbReference type="GO" id="GO:0008270">
    <property type="term" value="F:zinc ion binding"/>
    <property type="evidence" value="ECO:0007669"/>
    <property type="project" value="UniProtKB-KW"/>
</dbReference>
<dbReference type="PROSITE" id="PS50157">
    <property type="entry name" value="ZINC_FINGER_C2H2_2"/>
    <property type="match status" value="1"/>
</dbReference>
<evidence type="ECO:0000256" key="6">
    <source>
        <dbReference type="PROSITE-ProRule" id="PRU00042"/>
    </source>
</evidence>
<organism evidence="9 10">
    <name type="scientific">Branchiostoma lanceolatum</name>
    <name type="common">Common lancelet</name>
    <name type="synonym">Amphioxus lanceolatum</name>
    <dbReference type="NCBI Taxonomy" id="7740"/>
    <lineage>
        <taxon>Eukaryota</taxon>
        <taxon>Metazoa</taxon>
        <taxon>Chordata</taxon>
        <taxon>Cephalochordata</taxon>
        <taxon>Leptocardii</taxon>
        <taxon>Amphioxiformes</taxon>
        <taxon>Branchiostomatidae</taxon>
        <taxon>Branchiostoma</taxon>
    </lineage>
</organism>
<evidence type="ECO:0000259" key="8">
    <source>
        <dbReference type="PROSITE" id="PS50157"/>
    </source>
</evidence>
<evidence type="ECO:0000256" key="4">
    <source>
        <dbReference type="ARBA" id="ARBA00022833"/>
    </source>
</evidence>
<keyword evidence="10" id="KW-1185">Reference proteome</keyword>
<dbReference type="AlphaFoldDB" id="A0A8J9W1B8"/>
<name>A0A8J9W1B8_BRALA</name>
<evidence type="ECO:0000256" key="5">
    <source>
        <dbReference type="ARBA" id="ARBA00023242"/>
    </source>
</evidence>